<dbReference type="Proteomes" id="UP001589814">
    <property type="component" value="Unassembled WGS sequence"/>
</dbReference>
<dbReference type="EMBL" id="JBHLVX010000043">
    <property type="protein sequence ID" value="MFC0268589.1"/>
    <property type="molecule type" value="Genomic_DNA"/>
</dbReference>
<name>A0ABV6G4U5_9GAMM</name>
<gene>
    <name evidence="1" type="ORF">ACFFHW_11460</name>
</gene>
<evidence type="ECO:0000313" key="2">
    <source>
        <dbReference type="Proteomes" id="UP001589814"/>
    </source>
</evidence>
<protein>
    <submittedName>
        <fullName evidence="1">Uncharacterized protein</fullName>
    </submittedName>
</protein>
<comment type="caution">
    <text evidence="1">The sequence shown here is derived from an EMBL/GenBank/DDBJ whole genome shotgun (WGS) entry which is preliminary data.</text>
</comment>
<accession>A0ABV6G4U5</accession>
<evidence type="ECO:0000313" key="1">
    <source>
        <dbReference type="EMBL" id="MFC0268589.1"/>
    </source>
</evidence>
<proteinExistence type="predicted"/>
<keyword evidence="2" id="KW-1185">Reference proteome</keyword>
<dbReference type="RefSeq" id="WP_019950193.1">
    <property type="nucleotide sequence ID" value="NZ_JBHLVX010000043.1"/>
</dbReference>
<organism evidence="1 2">
    <name type="scientific">Kushneria aurantia</name>
    <dbReference type="NCBI Taxonomy" id="504092"/>
    <lineage>
        <taxon>Bacteria</taxon>
        <taxon>Pseudomonadati</taxon>
        <taxon>Pseudomonadota</taxon>
        <taxon>Gammaproteobacteria</taxon>
        <taxon>Oceanospirillales</taxon>
        <taxon>Halomonadaceae</taxon>
        <taxon>Kushneria</taxon>
    </lineage>
</organism>
<sequence>MGKAQGVAAAMAGAGILIASLVFAYQEVSPNFSEQGCIMEGVKEAGEAAPGVFSYCRRRFGEAPNSKQLMDLVISDLNGRASFFQGDLDGTLYNGNSLYHITRLRILVTDPETVNQDKPTTYHYNIDVDIPPLAARVFSVRVFEEYESANWYIDRAWGYAVEQ</sequence>
<reference evidence="1 2" key="1">
    <citation type="submission" date="2024-09" db="EMBL/GenBank/DDBJ databases">
        <authorList>
            <person name="Sun Q."/>
            <person name="Mori K."/>
        </authorList>
    </citation>
    <scope>NUCLEOTIDE SEQUENCE [LARGE SCALE GENOMIC DNA]</scope>
    <source>
        <strain evidence="1 2">CCM 7415</strain>
    </source>
</reference>